<dbReference type="PANTHER" id="PTHR43415:SF5">
    <property type="entry name" value="ACETYLTRANSFERASE"/>
    <property type="match status" value="1"/>
</dbReference>
<dbReference type="AlphaFoldDB" id="A0A418QVS6"/>
<dbReference type="SUPFAM" id="SSF55729">
    <property type="entry name" value="Acyl-CoA N-acyltransferases (Nat)"/>
    <property type="match status" value="1"/>
</dbReference>
<dbReference type="OrthoDB" id="9811523at2"/>
<evidence type="ECO:0000313" key="3">
    <source>
        <dbReference type="Proteomes" id="UP000284250"/>
    </source>
</evidence>
<reference evidence="2 3" key="1">
    <citation type="submission" date="2018-09" db="EMBL/GenBank/DDBJ databases">
        <authorList>
            <person name="Zeman M."/>
            <person name="Pardy F."/>
        </authorList>
    </citation>
    <scope>NUCLEOTIDE SEQUENCE [LARGE SCALE GENOMIC DNA]</scope>
    <source>
        <strain evidence="2 3">CCM 8852</strain>
    </source>
</reference>
<comment type="caution">
    <text evidence="2">The sequence shown here is derived from an EMBL/GenBank/DDBJ whole genome shotgun (WGS) entry which is preliminary data.</text>
</comment>
<dbReference type="GO" id="GO:0016747">
    <property type="term" value="F:acyltransferase activity, transferring groups other than amino-acyl groups"/>
    <property type="evidence" value="ECO:0007669"/>
    <property type="project" value="InterPro"/>
</dbReference>
<gene>
    <name evidence="2" type="ORF">D0T11_12325</name>
</gene>
<sequence length="208" mass="23409">MIRLEYFTPADFPQLISWITDSRLLMNWSGALFSFPLTEEKLAWYLEDTNDPLTSDALIYKAIESNTGEVVGHISLGGISRKNSAARISRVLVGHNTARRRGICQGMMKALLRIGFEDLGLHRIDLGVYDFNHAAIGCYQKAGMHQEGLSRDILRYENEYWSLIEMSMLDHEWHARQTPLQPAAQQVPTPLLAPLPAQLPMVAESQAA</sequence>
<keyword evidence="3" id="KW-1185">Reference proteome</keyword>
<evidence type="ECO:0000313" key="2">
    <source>
        <dbReference type="EMBL" id="RIY09221.1"/>
    </source>
</evidence>
<dbReference type="InterPro" id="IPR016181">
    <property type="entry name" value="Acyl_CoA_acyltransferase"/>
</dbReference>
<feature type="domain" description="N-acetyltransferase" evidence="1">
    <location>
        <begin position="2"/>
        <end position="171"/>
    </location>
</feature>
<accession>A0A418QVS6</accession>
<reference evidence="2 3" key="2">
    <citation type="submission" date="2019-01" db="EMBL/GenBank/DDBJ databases">
        <title>Hymenobacter humicola sp. nov., isolated from soils in Antarctica.</title>
        <authorList>
            <person name="Sedlacek I."/>
            <person name="Holochova P."/>
            <person name="Kralova S."/>
            <person name="Pantucek R."/>
            <person name="Stankova E."/>
            <person name="Vrbovska V."/>
            <person name="Kristofova L."/>
            <person name="Svec P."/>
            <person name="Busse H.-J."/>
        </authorList>
    </citation>
    <scope>NUCLEOTIDE SEQUENCE [LARGE SCALE GENOMIC DNA]</scope>
    <source>
        <strain evidence="2 3">CCM 8852</strain>
    </source>
</reference>
<dbReference type="InterPro" id="IPR000182">
    <property type="entry name" value="GNAT_dom"/>
</dbReference>
<organism evidence="2 3">
    <name type="scientific">Hymenobacter rubripertinctus</name>
    <dbReference type="NCBI Taxonomy" id="2029981"/>
    <lineage>
        <taxon>Bacteria</taxon>
        <taxon>Pseudomonadati</taxon>
        <taxon>Bacteroidota</taxon>
        <taxon>Cytophagia</taxon>
        <taxon>Cytophagales</taxon>
        <taxon>Hymenobacteraceae</taxon>
        <taxon>Hymenobacter</taxon>
    </lineage>
</organism>
<protein>
    <submittedName>
        <fullName evidence="2">N-acetyltransferase</fullName>
    </submittedName>
</protein>
<dbReference type="RefSeq" id="WP_119656101.1">
    <property type="nucleotide sequence ID" value="NZ_JBHUOI010000073.1"/>
</dbReference>
<evidence type="ECO:0000259" key="1">
    <source>
        <dbReference type="PROSITE" id="PS51186"/>
    </source>
</evidence>
<proteinExistence type="predicted"/>
<dbReference type="CDD" id="cd04301">
    <property type="entry name" value="NAT_SF"/>
    <property type="match status" value="1"/>
</dbReference>
<keyword evidence="2" id="KW-0808">Transferase</keyword>
<dbReference type="EMBL" id="QYCN01000017">
    <property type="protein sequence ID" value="RIY09221.1"/>
    <property type="molecule type" value="Genomic_DNA"/>
</dbReference>
<dbReference type="Pfam" id="PF13302">
    <property type="entry name" value="Acetyltransf_3"/>
    <property type="match status" value="1"/>
</dbReference>
<dbReference type="PROSITE" id="PS51186">
    <property type="entry name" value="GNAT"/>
    <property type="match status" value="1"/>
</dbReference>
<dbReference type="PANTHER" id="PTHR43415">
    <property type="entry name" value="SPERMIDINE N(1)-ACETYLTRANSFERASE"/>
    <property type="match status" value="1"/>
</dbReference>
<name>A0A418QVS6_9BACT</name>
<dbReference type="Proteomes" id="UP000284250">
    <property type="component" value="Unassembled WGS sequence"/>
</dbReference>
<dbReference type="Gene3D" id="3.40.630.30">
    <property type="match status" value="1"/>
</dbReference>